<accession>A0A9P3LDC3</accession>
<evidence type="ECO:0000313" key="2">
    <source>
        <dbReference type="Proteomes" id="UP000703269"/>
    </source>
</evidence>
<keyword evidence="2" id="KW-1185">Reference proteome</keyword>
<dbReference type="EMBL" id="BPQB01000015">
    <property type="protein sequence ID" value="GJE90193.1"/>
    <property type="molecule type" value="Genomic_DNA"/>
</dbReference>
<name>A0A9P3LDC3_9APHY</name>
<evidence type="ECO:0000313" key="1">
    <source>
        <dbReference type="EMBL" id="GJE90193.1"/>
    </source>
</evidence>
<dbReference type="Proteomes" id="UP000703269">
    <property type="component" value="Unassembled WGS sequence"/>
</dbReference>
<dbReference type="AlphaFoldDB" id="A0A9P3LDC3"/>
<proteinExistence type="predicted"/>
<organism evidence="1 2">
    <name type="scientific">Phanerochaete sordida</name>
    <dbReference type="NCBI Taxonomy" id="48140"/>
    <lineage>
        <taxon>Eukaryota</taxon>
        <taxon>Fungi</taxon>
        <taxon>Dikarya</taxon>
        <taxon>Basidiomycota</taxon>
        <taxon>Agaricomycotina</taxon>
        <taxon>Agaricomycetes</taxon>
        <taxon>Polyporales</taxon>
        <taxon>Phanerochaetaceae</taxon>
        <taxon>Phanerochaete</taxon>
    </lineage>
</organism>
<sequence>MRVLLSTVSLACTSASRAIRRPAESIVWPRAAHKRVEIVAIPARIGIPCLIPRAVITDCHQKRATLSSWQQHLPLLKSDAQTMMHEPGAPVIKARARSTKRQSMTSALTGRRWPQNLAEPFYSY</sequence>
<comment type="caution">
    <text evidence="1">The sequence shown here is derived from an EMBL/GenBank/DDBJ whole genome shotgun (WGS) entry which is preliminary data.</text>
</comment>
<gene>
    <name evidence="1" type="ORF">PsYK624_063190</name>
</gene>
<protein>
    <submittedName>
        <fullName evidence="1">Uncharacterized protein</fullName>
    </submittedName>
</protein>
<reference evidence="1 2" key="1">
    <citation type="submission" date="2021-08" db="EMBL/GenBank/DDBJ databases">
        <title>Draft Genome Sequence of Phanerochaete sordida strain YK-624.</title>
        <authorList>
            <person name="Mori T."/>
            <person name="Dohra H."/>
            <person name="Suzuki T."/>
            <person name="Kawagishi H."/>
            <person name="Hirai H."/>
        </authorList>
    </citation>
    <scope>NUCLEOTIDE SEQUENCE [LARGE SCALE GENOMIC DNA]</scope>
    <source>
        <strain evidence="1 2">YK-624</strain>
    </source>
</reference>